<gene>
    <name evidence="2" type="ORF">E6C50_02665</name>
</gene>
<dbReference type="Proteomes" id="UP000307507">
    <property type="component" value="Unassembled WGS sequence"/>
</dbReference>
<reference evidence="2 3" key="1">
    <citation type="submission" date="2019-04" db="EMBL/GenBank/DDBJ databases">
        <title>Flavobacterium sp. nov. isolated from construction timber.</title>
        <authorList>
            <person name="Lin S.-Y."/>
            <person name="Chang C.-T."/>
            <person name="Young C.-C."/>
        </authorList>
    </citation>
    <scope>NUCLEOTIDE SEQUENCE [LARGE SCALE GENOMIC DNA]</scope>
    <source>
        <strain evidence="2 3">CC-CTC003</strain>
    </source>
</reference>
<dbReference type="AlphaFoldDB" id="A0A4S4A5B1"/>
<sequence length="160" mass="18500">MKNALSKQIAKHFRDLHFGGNWTSVSLKEALEDINWEQATTKVYDLNTIAVLVYHVNYYVSAVLKVLEGEPLDASDKLSFNLPPISSEAEWEALKNKTFSEAEQFAARIEQLDDTRFFEEFIESKYGNYYRNITGIIEHTHYHLGQISLIRKMLPQTVVQ</sequence>
<proteinExistence type="predicted"/>
<organism evidence="2 3">
    <name type="scientific">Flavobacterium supellecticarium</name>
    <dbReference type="NCBI Taxonomy" id="2565924"/>
    <lineage>
        <taxon>Bacteria</taxon>
        <taxon>Pseudomonadati</taxon>
        <taxon>Bacteroidota</taxon>
        <taxon>Flavobacteriia</taxon>
        <taxon>Flavobacteriales</taxon>
        <taxon>Flavobacteriaceae</taxon>
        <taxon>Flavobacterium</taxon>
    </lineage>
</organism>
<evidence type="ECO:0000313" key="2">
    <source>
        <dbReference type="EMBL" id="THF53125.1"/>
    </source>
</evidence>
<dbReference type="InterPro" id="IPR024775">
    <property type="entry name" value="DinB-like"/>
</dbReference>
<keyword evidence="3" id="KW-1185">Reference proteome</keyword>
<dbReference type="Pfam" id="PF12867">
    <property type="entry name" value="DinB_2"/>
    <property type="match status" value="1"/>
</dbReference>
<comment type="caution">
    <text evidence="2">The sequence shown here is derived from an EMBL/GenBank/DDBJ whole genome shotgun (WGS) entry which is preliminary data.</text>
</comment>
<dbReference type="OrthoDB" id="9814103at2"/>
<name>A0A4S4A5B1_9FLAO</name>
<dbReference type="SUPFAM" id="SSF109854">
    <property type="entry name" value="DinB/YfiT-like putative metalloenzymes"/>
    <property type="match status" value="1"/>
</dbReference>
<evidence type="ECO:0000259" key="1">
    <source>
        <dbReference type="Pfam" id="PF12867"/>
    </source>
</evidence>
<dbReference type="EMBL" id="SSNZ01000001">
    <property type="protein sequence ID" value="THF53125.1"/>
    <property type="molecule type" value="Genomic_DNA"/>
</dbReference>
<evidence type="ECO:0000313" key="3">
    <source>
        <dbReference type="Proteomes" id="UP000307507"/>
    </source>
</evidence>
<feature type="domain" description="DinB-like" evidence="1">
    <location>
        <begin position="28"/>
        <end position="146"/>
    </location>
</feature>
<dbReference type="InterPro" id="IPR034660">
    <property type="entry name" value="DinB/YfiT-like"/>
</dbReference>
<accession>A0A4S4A5B1</accession>
<dbReference type="Gene3D" id="1.20.120.450">
    <property type="entry name" value="dinb family like domain"/>
    <property type="match status" value="1"/>
</dbReference>
<dbReference type="RefSeq" id="WP_136401648.1">
    <property type="nucleotide sequence ID" value="NZ_SSNZ01000001.1"/>
</dbReference>
<protein>
    <submittedName>
        <fullName evidence="2">DinB family protein</fullName>
    </submittedName>
</protein>